<dbReference type="GO" id="GO:0030976">
    <property type="term" value="F:thiamine pyrophosphate binding"/>
    <property type="evidence" value="ECO:0007669"/>
    <property type="project" value="UniProtKB-UniRule"/>
</dbReference>
<feature type="binding site" evidence="11">
    <location>
        <position position="75"/>
    </location>
    <ligand>
        <name>thiamine diphosphate</name>
        <dbReference type="ChEBI" id="CHEBI:58937"/>
    </ligand>
</feature>
<comment type="cofactor">
    <cofactor evidence="11">
        <name>Mg(2+)</name>
        <dbReference type="ChEBI" id="CHEBI:18420"/>
    </cofactor>
    <text evidence="11">Binds 1 Mg(2+) ion per subunit.</text>
</comment>
<evidence type="ECO:0000256" key="3">
    <source>
        <dbReference type="ARBA" id="ARBA00011738"/>
    </source>
</evidence>
<evidence type="ECO:0000256" key="8">
    <source>
        <dbReference type="ARBA" id="ARBA00023052"/>
    </source>
</evidence>
<dbReference type="GO" id="GO:0009228">
    <property type="term" value="P:thiamine biosynthetic process"/>
    <property type="evidence" value="ECO:0007669"/>
    <property type="project" value="UniProtKB-UniRule"/>
</dbReference>
<dbReference type="InterPro" id="IPR009014">
    <property type="entry name" value="Transketo_C/PFOR_II"/>
</dbReference>
<dbReference type="FunFam" id="3.40.50.920:FF:000002">
    <property type="entry name" value="1-deoxy-D-xylulose-5-phosphate synthase"/>
    <property type="match status" value="1"/>
</dbReference>
<gene>
    <name evidence="11 13" type="primary">dxs</name>
    <name evidence="13" type="ORF">KH142_03685</name>
</gene>
<dbReference type="GO" id="GO:0019288">
    <property type="term" value="P:isopentenyl diphosphate biosynthetic process, methylerythritol 4-phosphate pathway"/>
    <property type="evidence" value="ECO:0007669"/>
    <property type="project" value="TreeGrafter"/>
</dbReference>
<dbReference type="GO" id="GO:0008661">
    <property type="term" value="F:1-deoxy-D-xylulose-5-phosphate synthase activity"/>
    <property type="evidence" value="ECO:0007669"/>
    <property type="project" value="UniProtKB-UniRule"/>
</dbReference>
<dbReference type="GO" id="GO:0005829">
    <property type="term" value="C:cytosol"/>
    <property type="evidence" value="ECO:0007669"/>
    <property type="project" value="TreeGrafter"/>
</dbReference>
<dbReference type="Pfam" id="PF13292">
    <property type="entry name" value="DXP_synthase_N"/>
    <property type="match status" value="1"/>
</dbReference>
<dbReference type="SUPFAM" id="SSF52922">
    <property type="entry name" value="TK C-terminal domain-like"/>
    <property type="match status" value="1"/>
</dbReference>
<dbReference type="Pfam" id="PF02780">
    <property type="entry name" value="Transketolase_C"/>
    <property type="match status" value="1"/>
</dbReference>
<evidence type="ECO:0000256" key="10">
    <source>
        <dbReference type="ARBA" id="ARBA00055605"/>
    </source>
</evidence>
<dbReference type="HAMAP" id="MF_00315">
    <property type="entry name" value="DXP_synth"/>
    <property type="match status" value="1"/>
</dbReference>
<keyword evidence="9 11" id="KW-0414">Isoprene biosynthesis</keyword>
<feature type="binding site" evidence="11">
    <location>
        <position position="176"/>
    </location>
    <ligand>
        <name>thiamine diphosphate</name>
        <dbReference type="ChEBI" id="CHEBI:58937"/>
    </ligand>
</feature>
<dbReference type="Proteomes" id="UP000727506">
    <property type="component" value="Unassembled WGS sequence"/>
</dbReference>
<feature type="binding site" evidence="11">
    <location>
        <position position="288"/>
    </location>
    <ligand>
        <name>thiamine diphosphate</name>
        <dbReference type="ChEBI" id="CHEBI:58937"/>
    </ligand>
</feature>
<keyword evidence="8 11" id="KW-0786">Thiamine pyrophosphate</keyword>
<name>A0A943V0K1_9ACTN</name>
<comment type="pathway">
    <text evidence="1 11">Metabolic intermediate biosynthesis; 1-deoxy-D-xylulose 5-phosphate biosynthesis; 1-deoxy-D-xylulose 5-phosphate from D-glyceraldehyde 3-phosphate and pyruvate: step 1/1.</text>
</comment>
<proteinExistence type="inferred from homology"/>
<dbReference type="GO" id="GO:0016114">
    <property type="term" value="P:terpenoid biosynthetic process"/>
    <property type="evidence" value="ECO:0007669"/>
    <property type="project" value="UniProtKB-UniRule"/>
</dbReference>
<accession>A0A943V0K1</accession>
<dbReference type="InterPro" id="IPR029061">
    <property type="entry name" value="THDP-binding"/>
</dbReference>
<dbReference type="GO" id="GO:0000287">
    <property type="term" value="F:magnesium ion binding"/>
    <property type="evidence" value="ECO:0007669"/>
    <property type="project" value="UniProtKB-UniRule"/>
</dbReference>
<reference evidence="13" key="1">
    <citation type="submission" date="2021-02" db="EMBL/GenBank/DDBJ databases">
        <title>Infant gut strain persistence is associated with maternal origin, phylogeny, and functional potential including surface adhesion and iron acquisition.</title>
        <authorList>
            <person name="Lou Y.C."/>
        </authorList>
    </citation>
    <scope>NUCLEOTIDE SEQUENCE</scope>
    <source>
        <strain evidence="13">L2_039_000G1_dasL2_039_000G1_concoct_11</strain>
    </source>
</reference>
<comment type="catalytic activity">
    <reaction evidence="11">
        <text>D-glyceraldehyde 3-phosphate + pyruvate + H(+) = 1-deoxy-D-xylulose 5-phosphate + CO2</text>
        <dbReference type="Rhea" id="RHEA:12605"/>
        <dbReference type="ChEBI" id="CHEBI:15361"/>
        <dbReference type="ChEBI" id="CHEBI:15378"/>
        <dbReference type="ChEBI" id="CHEBI:16526"/>
        <dbReference type="ChEBI" id="CHEBI:57792"/>
        <dbReference type="ChEBI" id="CHEBI:59776"/>
        <dbReference type="EC" id="2.2.1.7"/>
    </reaction>
</comment>
<comment type="cofactor">
    <cofactor evidence="11">
        <name>thiamine diphosphate</name>
        <dbReference type="ChEBI" id="CHEBI:58937"/>
    </cofactor>
    <text evidence="11">Binds 1 thiamine pyrophosphate per subunit.</text>
</comment>
<dbReference type="PANTHER" id="PTHR43322:SF5">
    <property type="entry name" value="1-DEOXY-D-XYLULOSE-5-PHOSPHATE SYNTHASE, CHLOROPLASTIC"/>
    <property type="match status" value="1"/>
</dbReference>
<feature type="binding site" evidence="11">
    <location>
        <position position="370"/>
    </location>
    <ligand>
        <name>thiamine diphosphate</name>
        <dbReference type="ChEBI" id="CHEBI:58937"/>
    </ligand>
</feature>
<keyword evidence="5 11" id="KW-0479">Metal-binding</keyword>
<dbReference type="NCBIfam" id="TIGR00204">
    <property type="entry name" value="dxs"/>
    <property type="match status" value="1"/>
</dbReference>
<dbReference type="SMART" id="SM00861">
    <property type="entry name" value="Transket_pyr"/>
    <property type="match status" value="1"/>
</dbReference>
<evidence type="ECO:0000256" key="6">
    <source>
        <dbReference type="ARBA" id="ARBA00022842"/>
    </source>
</evidence>
<dbReference type="InterPro" id="IPR005475">
    <property type="entry name" value="Transketolase-like_Pyr-bd"/>
</dbReference>
<dbReference type="InterPro" id="IPR020826">
    <property type="entry name" value="Transketolase_BS"/>
</dbReference>
<dbReference type="Gene3D" id="3.40.50.970">
    <property type="match status" value="2"/>
</dbReference>
<evidence type="ECO:0000256" key="1">
    <source>
        <dbReference type="ARBA" id="ARBA00004980"/>
    </source>
</evidence>
<comment type="similarity">
    <text evidence="2 11">Belongs to the transketolase family. DXPS subfamily.</text>
</comment>
<dbReference type="FunFam" id="3.40.50.970:FF:000005">
    <property type="entry name" value="1-deoxy-D-xylulose-5-phosphate synthase"/>
    <property type="match status" value="1"/>
</dbReference>
<dbReference type="NCBIfam" id="NF003933">
    <property type="entry name" value="PRK05444.2-2"/>
    <property type="match status" value="1"/>
</dbReference>
<keyword evidence="4 11" id="KW-0808">Transferase</keyword>
<dbReference type="Gene3D" id="3.40.50.920">
    <property type="match status" value="1"/>
</dbReference>
<evidence type="ECO:0000256" key="5">
    <source>
        <dbReference type="ARBA" id="ARBA00022723"/>
    </source>
</evidence>
<comment type="caution">
    <text evidence="13">The sequence shown here is derived from an EMBL/GenBank/DDBJ whole genome shotgun (WGS) entry which is preliminary data.</text>
</comment>
<feature type="binding site" evidence="11">
    <location>
        <position position="147"/>
    </location>
    <ligand>
        <name>Mg(2+)</name>
        <dbReference type="ChEBI" id="CHEBI:18420"/>
    </ligand>
</feature>
<organism evidence="13 14">
    <name type="scientific">Slackia piriformis</name>
    <dbReference type="NCBI Taxonomy" id="626934"/>
    <lineage>
        <taxon>Bacteria</taxon>
        <taxon>Bacillati</taxon>
        <taxon>Actinomycetota</taxon>
        <taxon>Coriobacteriia</taxon>
        <taxon>Eggerthellales</taxon>
        <taxon>Eggerthellaceae</taxon>
        <taxon>Slackia</taxon>
    </lineage>
</organism>
<feature type="binding site" evidence="11">
    <location>
        <begin position="148"/>
        <end position="149"/>
    </location>
    <ligand>
        <name>thiamine diphosphate</name>
        <dbReference type="ChEBI" id="CHEBI:58937"/>
    </ligand>
</feature>
<evidence type="ECO:0000313" key="14">
    <source>
        <dbReference type="Proteomes" id="UP000727506"/>
    </source>
</evidence>
<dbReference type="AlphaFoldDB" id="A0A943V0K1"/>
<protein>
    <recommendedName>
        <fullName evidence="11">1-deoxy-D-xylulose-5-phosphate synthase</fullName>
        <ecNumber evidence="11">2.2.1.7</ecNumber>
    </recommendedName>
    <alternativeName>
        <fullName evidence="11">1-deoxyxylulose-5-phosphate synthase</fullName>
        <shortName evidence="11">DXP synthase</shortName>
        <shortName evidence="11">DXPS</shortName>
    </alternativeName>
</protein>
<dbReference type="PANTHER" id="PTHR43322">
    <property type="entry name" value="1-D-DEOXYXYLULOSE 5-PHOSPHATE SYNTHASE-RELATED"/>
    <property type="match status" value="1"/>
</dbReference>
<evidence type="ECO:0000256" key="7">
    <source>
        <dbReference type="ARBA" id="ARBA00022977"/>
    </source>
</evidence>
<keyword evidence="6 11" id="KW-0460">Magnesium</keyword>
<dbReference type="EMBL" id="JAGZSV010000044">
    <property type="protein sequence ID" value="MBS6940580.1"/>
    <property type="molecule type" value="Genomic_DNA"/>
</dbReference>
<evidence type="ECO:0000256" key="11">
    <source>
        <dbReference type="HAMAP-Rule" id="MF_00315"/>
    </source>
</evidence>
<comment type="function">
    <text evidence="10 11">Catalyzes the acyloin condensation reaction between C atoms 2 and 3 of pyruvate and glyceraldehyde 3-phosphate to yield 1-deoxy-D-xylulose-5-phosphate (DXP).</text>
</comment>
<dbReference type="CDD" id="cd07033">
    <property type="entry name" value="TPP_PYR_DXS_TK_like"/>
    <property type="match status" value="1"/>
</dbReference>
<dbReference type="CDD" id="cd02007">
    <property type="entry name" value="TPP_DXS"/>
    <property type="match status" value="1"/>
</dbReference>
<evidence type="ECO:0000259" key="12">
    <source>
        <dbReference type="SMART" id="SM00861"/>
    </source>
</evidence>
<evidence type="ECO:0000256" key="9">
    <source>
        <dbReference type="ARBA" id="ARBA00023229"/>
    </source>
</evidence>
<comment type="subunit">
    <text evidence="3 11">Homodimer.</text>
</comment>
<evidence type="ECO:0000256" key="2">
    <source>
        <dbReference type="ARBA" id="ARBA00011081"/>
    </source>
</evidence>
<sequence>MDNRILDMISSPADLKLLTDEELSILASEIREQILATTSKNGGHVAPSLGVVELTLACHSLLDCPHDKLLFDVGHQSYAHKLVTGRLGIFDTLRQYKGMSGFPKAAESAYDVHPSGHASDSVSVALGLAMARDLRGSDEKIVTIIGDAALSGGMAFEALNHAGQLQTPMVVILNDNEMSISRNVGALAKYLGHKRASREYTQARDGIQSALEAQGEWGHGLVDFGRNVKDSIKQMIIPEEMVFEKLGFLCTAPVPGHDITALKHTLRVVLEAEVPVLMHVVTKKGMGYEPAERRPDVFHGVGPFDLATGEVKKSASSAPKYTSVFGRALVREADADPDIVAITAAMKDGTGLAEFAEKHPKRFIDTGIAEEHAVALASGLAIGGKKPVVAIYSTFMQRAVDQMVINNALPDLDVVFCLDRAGLVGDDGPTHHGVFDIAYTRMIPNMKVMAPSDEAELVHMLHTALSLRGPVTLRYPRGEARGVELPETPQVLEVGKSRTTREGNDVAILAFGRMVQEAEGASDILAAEGIGVRVVDMRWIKPFDEEAVRAAAEQCSLVVTAEEGVVEGGIGEGILEALAATPPAKVPPVLTLGIPDRFISQGKVALLHKEIGLDAESMANCIREKLAALRGSQV</sequence>
<evidence type="ECO:0000256" key="4">
    <source>
        <dbReference type="ARBA" id="ARBA00022679"/>
    </source>
</evidence>
<dbReference type="EC" id="2.2.1.7" evidence="11"/>
<feature type="binding site" evidence="11">
    <location>
        <position position="176"/>
    </location>
    <ligand>
        <name>Mg(2+)</name>
        <dbReference type="ChEBI" id="CHEBI:18420"/>
    </ligand>
</feature>
<dbReference type="InterPro" id="IPR033248">
    <property type="entry name" value="Transketolase_C"/>
</dbReference>
<feature type="domain" description="Transketolase-like pyrimidine-binding" evidence="12">
    <location>
        <begin position="319"/>
        <end position="483"/>
    </location>
</feature>
<dbReference type="PROSITE" id="PS00802">
    <property type="entry name" value="TRANSKETOLASE_2"/>
    <property type="match status" value="1"/>
</dbReference>
<dbReference type="InterPro" id="IPR005477">
    <property type="entry name" value="Dxylulose-5-P_synthase"/>
</dbReference>
<dbReference type="Pfam" id="PF02779">
    <property type="entry name" value="Transket_pyr"/>
    <property type="match status" value="1"/>
</dbReference>
<dbReference type="SUPFAM" id="SSF52518">
    <property type="entry name" value="Thiamin diphosphate-binding fold (THDP-binding)"/>
    <property type="match status" value="2"/>
</dbReference>
<keyword evidence="7 11" id="KW-0784">Thiamine biosynthesis</keyword>
<evidence type="ECO:0000313" key="13">
    <source>
        <dbReference type="EMBL" id="MBS6940580.1"/>
    </source>
</evidence>
<feature type="binding site" evidence="11">
    <location>
        <begin position="116"/>
        <end position="118"/>
    </location>
    <ligand>
        <name>thiamine diphosphate</name>
        <dbReference type="ChEBI" id="CHEBI:58937"/>
    </ligand>
</feature>